<dbReference type="KEGG" id="beq:BEWA_046680"/>
<evidence type="ECO:0000313" key="1">
    <source>
        <dbReference type="EMBL" id="EKX72204.1"/>
    </source>
</evidence>
<comment type="caution">
    <text evidence="1">The sequence shown here is derived from an EMBL/GenBank/DDBJ whole genome shotgun (WGS) entry which is preliminary data.</text>
</comment>
<keyword evidence="2" id="KW-1185">Reference proteome</keyword>
<dbReference type="AlphaFoldDB" id="L1LAC2"/>
<organism evidence="1 2">
    <name type="scientific">Theileria equi strain WA</name>
    <dbReference type="NCBI Taxonomy" id="1537102"/>
    <lineage>
        <taxon>Eukaryota</taxon>
        <taxon>Sar</taxon>
        <taxon>Alveolata</taxon>
        <taxon>Apicomplexa</taxon>
        <taxon>Aconoidasida</taxon>
        <taxon>Piroplasmida</taxon>
        <taxon>Theileriidae</taxon>
        <taxon>Theileria</taxon>
    </lineage>
</organism>
<evidence type="ECO:0000313" key="2">
    <source>
        <dbReference type="Proteomes" id="UP000031512"/>
    </source>
</evidence>
<proteinExistence type="predicted"/>
<dbReference type="EMBL" id="ACOU01000007">
    <property type="protein sequence ID" value="EKX72204.1"/>
    <property type="molecule type" value="Genomic_DNA"/>
</dbReference>
<accession>L1LAC2</accession>
<dbReference type="GeneID" id="15805021"/>
<evidence type="ECO:0008006" key="3">
    <source>
        <dbReference type="Google" id="ProtNLM"/>
    </source>
</evidence>
<dbReference type="RefSeq" id="XP_004831656.1">
    <property type="nucleotide sequence ID" value="XM_004831599.1"/>
</dbReference>
<name>L1LAC2_THEEQ</name>
<sequence length="359" mass="40127">MSAGELTLNVKCQGGDKGQCNCGAGPLPGITAKKETDLQSVRGFYSYVHERKTPFTLKKTLGNNEELDGNDVDSVTKVSVFYWNENETRPLLLEIIKNNNDLEKEYYYKYGNNENEAADHPSLEDFPMVTTDPNTFDLAVQNSSSYRSFDVNIQGISTKVYVSTCGNTIKKVVNGSKDVWTATSKQARIYCIVFLKDNNLSMALVKIRDNDNKVSYILTELDKDKWVISPGHSISGRVNGLKKPTDTITRFSIDISLANSNDKCIVENYESNGLKARFYPAQAAIAIGKITDGSTTIGELNKSYTCYLCEYYSKGGVTIIRVHAQNNYNLTMFSYKKDADKWTSISGRDFSDELVKMSN</sequence>
<dbReference type="VEuPathDB" id="PiroplasmaDB:BEWA_046680"/>
<dbReference type="Proteomes" id="UP000031512">
    <property type="component" value="Unassembled WGS sequence"/>
</dbReference>
<gene>
    <name evidence="1" type="ORF">BEWA_046680</name>
</gene>
<reference evidence="1 2" key="1">
    <citation type="journal article" date="2012" name="BMC Genomics">
        <title>Comparative genomic analysis and phylogenetic position of Theileria equi.</title>
        <authorList>
            <person name="Kappmeyer L.S."/>
            <person name="Thiagarajan M."/>
            <person name="Herndon D.R."/>
            <person name="Ramsay J.D."/>
            <person name="Caler E."/>
            <person name="Djikeng A."/>
            <person name="Gillespie J.J."/>
            <person name="Lau A.O."/>
            <person name="Roalson E.H."/>
            <person name="Silva J.C."/>
            <person name="Silva M.G."/>
            <person name="Suarez C.E."/>
            <person name="Ueti M.W."/>
            <person name="Nene V.M."/>
            <person name="Mealey R.H."/>
            <person name="Knowles D.P."/>
            <person name="Brayton K.A."/>
        </authorList>
    </citation>
    <scope>NUCLEOTIDE SEQUENCE [LARGE SCALE GENOMIC DNA]</scope>
    <source>
        <strain evidence="1 2">WA</strain>
    </source>
</reference>
<protein>
    <recommendedName>
        <fullName evidence="3">Signal peptide-containing protein</fullName>
    </recommendedName>
</protein>